<gene>
    <name evidence="2" type="ORF">HYH03_009906</name>
</gene>
<keyword evidence="3" id="KW-1185">Reference proteome</keyword>
<evidence type="ECO:0000313" key="2">
    <source>
        <dbReference type="EMBL" id="KAG2491743.1"/>
    </source>
</evidence>
<feature type="compositionally biased region" description="Low complexity" evidence="1">
    <location>
        <begin position="873"/>
        <end position="887"/>
    </location>
</feature>
<sequence>MQSGLSLPPRPRLPRRSSRDEASGGGSGDAAAATSPSAAAAAAAPAGTGAARTAAVPPASGFSTQATAPGVSSALAQLAAANDGRATHERSTTVLALLPPPAAEGRRGTAAPISAAAHSPLASVVSINEDSGGGAAGWAAPTRLLYAALDAQAQAAAEAGGRMVALRVHWVNRPTELREHAAEVLQVPRDSSVGALKRLICRASGGGLWPTRLRPMQQPATAEAEAEAGHQDSSLASPFASAAGAAAGAEGPGGRGATPSAAEDDELSLEEAGLLSGEEVAMEAEFQPVSPARLAAAQSLPLLPRRGTAAGSSGSLALGPAGSAPLQLLAAAAAADAADPAEGGCPLERSQLLLRALSLPLLPHLLLRPETEAEAAAADRGGALATVLKMELCDALGGRFGPAGLPQGSPRGLGQKERFTKEEMTALVAGIEEHGLRWTTIHRTTPLLAHKKQDKWRNWQKNVAAGWTNLRVPVPASLRARIEALVKSGGQPLNPESDGEGGVVAVRFPAATAAAGVLEAKAEPRDGAPLGVVGAAASEGAEPHDAVGPANPPAKRARRGDALSPAADTSSPTGHGQRPAATPESEVSPQEPPPPPPASQQPPQRLERAPQAPAPPPQGALQQLGAFETVQESILECMDTGGGRQLQDAALGAGSPQAEDSQKLGSPAAPPPLPSAPPPTEAEAEAEAEAEGQSAPPTQAPAAAFPSQQGTTQSEPIASTPSASSPQGSLPPPLQSDGSAEALGSSAGLIVLPAGEGPSCRLLPSPSARPADGPATSGAAGGGPSTISPAATTGPAPPGLKDRSTVDGLAYRDHGPYGSRPGPPASANSQQLQPAPCTLTASTGGDVSGDSGAFHSVPLTSGMWEEDLRQPDGGSRPPARAARTASTAGPAAAEAWAAAADYQPSRQVDVCLHALFTCFEAEKDTGQGPLMPYPASADTRGGPMPYLGSSAQDQQLGLGLPSGLRPLRLMAGPYQGLGPGQALLGPGPDPALDLRLCLLSSQHQQAAAGPGAVLAQWDAEEEDLMGPRWAPTQAPEGCRPTQALPPMGLYDEDLQLASEPDAWSPAALGQRSADAGAEGFGPQPRRWADSIEADLETVFDRAGLHAGGSPQPQQAPRWSYSGGPAAAAPAVRALGCAAGPEAPFGAAPPLRPHAGASAQQQSLYGGWEQRLAPFQQQAASPTGGAPPAAPFGHQQQLLSAGPAGASAGSLLPLRQMAPAGSTEPWNPLPYTPAQHQGGPFWPASRFAAKARPGLAPQQAQPLLADCLSECPSASWQHQHQRFD</sequence>
<feature type="compositionally biased region" description="Polar residues" evidence="1">
    <location>
        <begin position="710"/>
        <end position="720"/>
    </location>
</feature>
<feature type="compositionally biased region" description="Low complexity" evidence="1">
    <location>
        <begin position="691"/>
        <end position="709"/>
    </location>
</feature>
<feature type="compositionally biased region" description="Low complexity" evidence="1">
    <location>
        <begin position="29"/>
        <end position="46"/>
    </location>
</feature>
<comment type="caution">
    <text evidence="2">The sequence shown here is derived from an EMBL/GenBank/DDBJ whole genome shotgun (WGS) entry which is preliminary data.</text>
</comment>
<feature type="region of interest" description="Disordered" evidence="1">
    <location>
        <begin position="1065"/>
        <end position="1085"/>
    </location>
</feature>
<feature type="compositionally biased region" description="Basic and acidic residues" evidence="1">
    <location>
        <begin position="800"/>
        <end position="815"/>
    </location>
</feature>
<dbReference type="EMBL" id="JAEHOE010000050">
    <property type="protein sequence ID" value="KAG2491743.1"/>
    <property type="molecule type" value="Genomic_DNA"/>
</dbReference>
<evidence type="ECO:0000313" key="3">
    <source>
        <dbReference type="Proteomes" id="UP000612055"/>
    </source>
</evidence>
<name>A0A836BXZ4_9CHLO</name>
<dbReference type="Proteomes" id="UP000612055">
    <property type="component" value="Unassembled WGS sequence"/>
</dbReference>
<feature type="compositionally biased region" description="Pro residues" evidence="1">
    <location>
        <begin position="668"/>
        <end position="680"/>
    </location>
</feature>
<feature type="compositionally biased region" description="Low complexity" evidence="1">
    <location>
        <begin position="233"/>
        <end position="249"/>
    </location>
</feature>
<proteinExistence type="predicted"/>
<feature type="region of interest" description="Disordered" evidence="1">
    <location>
        <begin position="537"/>
        <end position="887"/>
    </location>
</feature>
<protein>
    <recommendedName>
        <fullName evidence="4">Myb-like domain-containing protein</fullName>
    </recommendedName>
</protein>
<organism evidence="2 3">
    <name type="scientific">Edaphochlamys debaryana</name>
    <dbReference type="NCBI Taxonomy" id="47281"/>
    <lineage>
        <taxon>Eukaryota</taxon>
        <taxon>Viridiplantae</taxon>
        <taxon>Chlorophyta</taxon>
        <taxon>core chlorophytes</taxon>
        <taxon>Chlorophyceae</taxon>
        <taxon>CS clade</taxon>
        <taxon>Chlamydomonadales</taxon>
        <taxon>Chlamydomonadales incertae sedis</taxon>
        <taxon>Edaphochlamys</taxon>
    </lineage>
</organism>
<evidence type="ECO:0008006" key="4">
    <source>
        <dbReference type="Google" id="ProtNLM"/>
    </source>
</evidence>
<dbReference type="OrthoDB" id="552163at2759"/>
<feature type="region of interest" description="Disordered" evidence="1">
    <location>
        <begin position="1"/>
        <end position="46"/>
    </location>
</feature>
<feature type="region of interest" description="Disordered" evidence="1">
    <location>
        <begin position="1217"/>
        <end position="1243"/>
    </location>
</feature>
<accession>A0A836BXZ4</accession>
<feature type="compositionally biased region" description="Polar residues" evidence="1">
    <location>
        <begin position="826"/>
        <end position="845"/>
    </location>
</feature>
<dbReference type="CDD" id="cd11660">
    <property type="entry name" value="SANT_TRF"/>
    <property type="match status" value="1"/>
</dbReference>
<feature type="compositionally biased region" description="Low complexity" evidence="1">
    <location>
        <begin position="785"/>
        <end position="794"/>
    </location>
</feature>
<feature type="region of interest" description="Disordered" evidence="1">
    <location>
        <begin position="1103"/>
        <end position="1124"/>
    </location>
</feature>
<feature type="region of interest" description="Disordered" evidence="1">
    <location>
        <begin position="210"/>
        <end position="268"/>
    </location>
</feature>
<reference evidence="2" key="1">
    <citation type="journal article" date="2020" name="bioRxiv">
        <title>Comparative genomics of Chlamydomonas.</title>
        <authorList>
            <person name="Craig R.J."/>
            <person name="Hasan A.R."/>
            <person name="Ness R.W."/>
            <person name="Keightley P.D."/>
        </authorList>
    </citation>
    <scope>NUCLEOTIDE SEQUENCE</scope>
    <source>
        <strain evidence="2">CCAP 11/70</strain>
    </source>
</reference>
<feature type="compositionally biased region" description="Pro residues" evidence="1">
    <location>
        <begin position="590"/>
        <end position="600"/>
    </location>
</feature>
<evidence type="ECO:0000256" key="1">
    <source>
        <dbReference type="SAM" id="MobiDB-lite"/>
    </source>
</evidence>